<gene>
    <name evidence="2" type="ORF">SPPG_00700</name>
</gene>
<dbReference type="RefSeq" id="XP_016613059.1">
    <property type="nucleotide sequence ID" value="XM_016749029.1"/>
</dbReference>
<dbReference type="OrthoDB" id="3342809at2759"/>
<dbReference type="Gene3D" id="2.20.25.110">
    <property type="entry name" value="S-adenosyl-L-methionine-dependent methyltransferases"/>
    <property type="match status" value="1"/>
</dbReference>
<feature type="region of interest" description="Disordered" evidence="1">
    <location>
        <begin position="15"/>
        <end position="100"/>
    </location>
</feature>
<feature type="compositionally biased region" description="Acidic residues" evidence="1">
    <location>
        <begin position="379"/>
        <end position="390"/>
    </location>
</feature>
<dbReference type="GeneID" id="27684412"/>
<dbReference type="eggNOG" id="ENOG502QQJK">
    <property type="taxonomic scope" value="Eukaryota"/>
</dbReference>
<protein>
    <recommendedName>
        <fullName evidence="4">Methyltransferase domain-containing protein</fullName>
    </recommendedName>
</protein>
<evidence type="ECO:0000313" key="3">
    <source>
        <dbReference type="Proteomes" id="UP000053201"/>
    </source>
</evidence>
<feature type="compositionally biased region" description="Basic residues" evidence="1">
    <location>
        <begin position="403"/>
        <end position="412"/>
    </location>
</feature>
<dbReference type="PANTHER" id="PTHR37211:SF1">
    <property type="entry name" value="EXPRESSED PROTEIN"/>
    <property type="match status" value="1"/>
</dbReference>
<feature type="compositionally biased region" description="Basic and acidic residues" evidence="1">
    <location>
        <begin position="391"/>
        <end position="402"/>
    </location>
</feature>
<dbReference type="EMBL" id="KQ257450">
    <property type="protein sequence ID" value="KND05020.1"/>
    <property type="molecule type" value="Genomic_DNA"/>
</dbReference>
<dbReference type="Proteomes" id="UP000053201">
    <property type="component" value="Unassembled WGS sequence"/>
</dbReference>
<dbReference type="InParanoid" id="A0A0L0HVU3"/>
<dbReference type="PANTHER" id="PTHR37211">
    <property type="entry name" value="EXPRESSED PROTEIN"/>
    <property type="match status" value="1"/>
</dbReference>
<feature type="region of interest" description="Disordered" evidence="1">
    <location>
        <begin position="370"/>
        <end position="421"/>
    </location>
</feature>
<evidence type="ECO:0000313" key="2">
    <source>
        <dbReference type="EMBL" id="KND05020.1"/>
    </source>
</evidence>
<sequence length="445" mass="50258">MDVWLVYSFHSGKIIQTPSDESPFAEMGGKQKGKHGKSRRRDTNGEATGRSHWLKTNLSEDFESLSLDYDTPPSSSRRASHHSSPRVRNESSPSSRLTVDELEQADRKRLARARAAGQTPIAETVDRHRCYMEAVQLPSAEVHNLVNLYSELRSESTAPRHRPTILREDFCGTAILCREWCKGSVEHEAWGVDLDPNVIKYAKERTLGLDGGPESERVKVVVGNVLSDRNTLGVPKVDIIAGLNYGVNYFKKRPDLMVYLRNCREGLADGGTLIVDLFGGATVSSTGGRLFERRYSDFTYYFEQKPYDALTNTSKVHLHFRFDDGSWLKNAWTYDFRAYTIIEIREAMMEAGFRSTHVWIAASTEEKEARADASKDSLATDDEGTDEQEENHDSDISDEEPRHRHTNKRSSTRRGSGTEGAYSYERVDGTLEQLQSWNAYVVGIV</sequence>
<name>A0A0L0HVU3_SPIPD</name>
<dbReference type="InterPro" id="IPR029063">
    <property type="entry name" value="SAM-dependent_MTases_sf"/>
</dbReference>
<dbReference type="SUPFAM" id="SSF53335">
    <property type="entry name" value="S-adenosyl-L-methionine-dependent methyltransferases"/>
    <property type="match status" value="1"/>
</dbReference>
<reference evidence="2 3" key="1">
    <citation type="submission" date="2009-08" db="EMBL/GenBank/DDBJ databases">
        <title>The Genome Sequence of Spizellomyces punctatus strain DAOM BR117.</title>
        <authorList>
            <consortium name="The Broad Institute Genome Sequencing Platform"/>
            <person name="Russ C."/>
            <person name="Cuomo C."/>
            <person name="Shea T."/>
            <person name="Young S.K."/>
            <person name="Zeng Q."/>
            <person name="Koehrsen M."/>
            <person name="Haas B."/>
            <person name="Borodovsky M."/>
            <person name="Guigo R."/>
            <person name="Alvarado L."/>
            <person name="Berlin A."/>
            <person name="Bochicchio J."/>
            <person name="Borenstein D."/>
            <person name="Chapman S."/>
            <person name="Chen Z."/>
            <person name="Engels R."/>
            <person name="Freedman E."/>
            <person name="Gellesch M."/>
            <person name="Goldberg J."/>
            <person name="Griggs A."/>
            <person name="Gujja S."/>
            <person name="Heiman D."/>
            <person name="Hepburn T."/>
            <person name="Howarth C."/>
            <person name="Jen D."/>
            <person name="Larson L."/>
            <person name="Lewis B."/>
            <person name="Mehta T."/>
            <person name="Park D."/>
            <person name="Pearson M."/>
            <person name="Roberts A."/>
            <person name="Saif S."/>
            <person name="Shenoy N."/>
            <person name="Sisk P."/>
            <person name="Stolte C."/>
            <person name="Sykes S."/>
            <person name="Thomson T."/>
            <person name="Walk T."/>
            <person name="White J."/>
            <person name="Yandava C."/>
            <person name="Burger G."/>
            <person name="Gray M.W."/>
            <person name="Holland P.W.H."/>
            <person name="King N."/>
            <person name="Lang F.B.F."/>
            <person name="Roger A.J."/>
            <person name="Ruiz-Trillo I."/>
            <person name="Lander E."/>
            <person name="Nusbaum C."/>
        </authorList>
    </citation>
    <scope>NUCLEOTIDE SEQUENCE [LARGE SCALE GENOMIC DNA]</scope>
    <source>
        <strain evidence="2 3">DAOM BR117</strain>
    </source>
</reference>
<dbReference type="OMA" id="RISEYNP"/>
<evidence type="ECO:0000256" key="1">
    <source>
        <dbReference type="SAM" id="MobiDB-lite"/>
    </source>
</evidence>
<feature type="compositionally biased region" description="Basic residues" evidence="1">
    <location>
        <begin position="31"/>
        <end position="40"/>
    </location>
</feature>
<organism evidence="2 3">
    <name type="scientific">Spizellomyces punctatus (strain DAOM BR117)</name>
    <dbReference type="NCBI Taxonomy" id="645134"/>
    <lineage>
        <taxon>Eukaryota</taxon>
        <taxon>Fungi</taxon>
        <taxon>Fungi incertae sedis</taxon>
        <taxon>Chytridiomycota</taxon>
        <taxon>Chytridiomycota incertae sedis</taxon>
        <taxon>Chytridiomycetes</taxon>
        <taxon>Spizellomycetales</taxon>
        <taxon>Spizellomycetaceae</taxon>
        <taxon>Spizellomyces</taxon>
    </lineage>
</organism>
<dbReference type="VEuPathDB" id="FungiDB:SPPG_00700"/>
<keyword evidence="3" id="KW-1185">Reference proteome</keyword>
<dbReference type="AlphaFoldDB" id="A0A0L0HVU3"/>
<dbReference type="CDD" id="cd02440">
    <property type="entry name" value="AdoMet_MTases"/>
    <property type="match status" value="1"/>
</dbReference>
<accession>A0A0L0HVU3</accession>
<evidence type="ECO:0008006" key="4">
    <source>
        <dbReference type="Google" id="ProtNLM"/>
    </source>
</evidence>
<proteinExistence type="predicted"/>
<dbReference type="Gene3D" id="3.40.50.150">
    <property type="entry name" value="Vaccinia Virus protein VP39"/>
    <property type="match status" value="1"/>
</dbReference>